<evidence type="ECO:0000256" key="8">
    <source>
        <dbReference type="ARBA" id="ARBA00023277"/>
    </source>
</evidence>
<comment type="function">
    <text evidence="12">Endoglucanase (EG) that cleaves the internal beta-1,4-glucosidic bonds in cellulose. The degradation of cellulose involves an interplay between different cellulolytic enzymes. Hydrolysis starts with EGs, which cut internal glycosidic linkages to reduce the polymerization degree of the substrate and creates new chain ends for exocellobiohydrolases (CBHs). The CBH release the disaccharide cellobiose from the non-reducing end of the cellulose polymer chain. Finally, beta-1,4-glucosidases hydrolyze the cellobiose and other short cello-oligosaccharides into glucose units.</text>
</comment>
<evidence type="ECO:0000256" key="10">
    <source>
        <dbReference type="ARBA" id="ARBA00023295"/>
    </source>
</evidence>
<dbReference type="EC" id="3.2.1.4" evidence="3"/>
<dbReference type="PROSITE" id="PS51914">
    <property type="entry name" value="MRH"/>
    <property type="match status" value="1"/>
</dbReference>
<dbReference type="OrthoDB" id="5823761at2759"/>
<evidence type="ECO:0000256" key="9">
    <source>
        <dbReference type="ARBA" id="ARBA00023283"/>
    </source>
</evidence>
<dbReference type="GO" id="GO:0030245">
    <property type="term" value="P:cellulose catabolic process"/>
    <property type="evidence" value="ECO:0007669"/>
    <property type="project" value="UniProtKB-KW"/>
</dbReference>
<evidence type="ECO:0000256" key="2">
    <source>
        <dbReference type="ARBA" id="ARBA00005641"/>
    </source>
</evidence>
<dbReference type="InParanoid" id="A0A7C8N1Y6"/>
<evidence type="ECO:0000256" key="12">
    <source>
        <dbReference type="ARBA" id="ARBA00059691"/>
    </source>
</evidence>
<feature type="domain" description="MRH" evidence="17">
    <location>
        <begin position="67"/>
        <end position="260"/>
    </location>
</feature>
<keyword evidence="19" id="KW-1185">Reference proteome</keyword>
<evidence type="ECO:0000256" key="4">
    <source>
        <dbReference type="ARBA" id="ARBA00022729"/>
    </source>
</evidence>
<evidence type="ECO:0000256" key="11">
    <source>
        <dbReference type="ARBA" id="ARBA00023326"/>
    </source>
</evidence>
<dbReference type="FunFam" id="3.20.20.80:FF:000124">
    <property type="entry name" value="Exported cellulase"/>
    <property type="match status" value="1"/>
</dbReference>
<evidence type="ECO:0000256" key="5">
    <source>
        <dbReference type="ARBA" id="ARBA00022801"/>
    </source>
</evidence>
<dbReference type="InterPro" id="IPR044865">
    <property type="entry name" value="MRH_dom"/>
</dbReference>
<evidence type="ECO:0000256" key="1">
    <source>
        <dbReference type="ARBA" id="ARBA00000966"/>
    </source>
</evidence>
<dbReference type="PANTHER" id="PTHR34142">
    <property type="entry name" value="ENDO-BETA-1,4-GLUCANASE A"/>
    <property type="match status" value="1"/>
</dbReference>
<evidence type="ECO:0000313" key="19">
    <source>
        <dbReference type="Proteomes" id="UP000481858"/>
    </source>
</evidence>
<feature type="compositionally biased region" description="Acidic residues" evidence="14">
    <location>
        <begin position="185"/>
        <end position="201"/>
    </location>
</feature>
<dbReference type="Pfam" id="PF02157">
    <property type="entry name" value="Man-6-P_recep"/>
    <property type="match status" value="1"/>
</dbReference>
<feature type="compositionally biased region" description="Basic and acidic residues" evidence="14">
    <location>
        <begin position="202"/>
        <end position="213"/>
    </location>
</feature>
<keyword evidence="6" id="KW-0136">Cellulose degradation</keyword>
<dbReference type="AlphaFoldDB" id="A0A7C8N1Y6"/>
<keyword evidence="9" id="KW-0873">Pyrrolidone carboxylic acid</keyword>
<dbReference type="Proteomes" id="UP000481858">
    <property type="component" value="Unassembled WGS sequence"/>
</dbReference>
<accession>A0A7C8N1Y6</accession>
<reference evidence="18 19" key="1">
    <citation type="submission" date="2019-12" db="EMBL/GenBank/DDBJ databases">
        <title>Draft genome sequence of the ascomycete Xylaria multiplex DSM 110363.</title>
        <authorList>
            <person name="Buettner E."/>
            <person name="Kellner H."/>
        </authorList>
    </citation>
    <scope>NUCLEOTIDE SEQUENCE [LARGE SCALE GENOMIC DNA]</scope>
    <source>
        <strain evidence="18 19">DSM 110363</strain>
    </source>
</reference>
<keyword evidence="15" id="KW-0812">Transmembrane</keyword>
<evidence type="ECO:0000256" key="7">
    <source>
        <dbReference type="ARBA" id="ARBA00023157"/>
    </source>
</evidence>
<dbReference type="Pfam" id="PF00150">
    <property type="entry name" value="Cellulase"/>
    <property type="match status" value="1"/>
</dbReference>
<feature type="transmembrane region" description="Helical" evidence="15">
    <location>
        <begin position="306"/>
        <end position="327"/>
    </location>
</feature>
<dbReference type="Gene3D" id="2.70.130.10">
    <property type="entry name" value="Mannose-6-phosphate receptor binding domain"/>
    <property type="match status" value="2"/>
</dbReference>
<evidence type="ECO:0000256" key="15">
    <source>
        <dbReference type="SAM" id="Phobius"/>
    </source>
</evidence>
<comment type="caution">
    <text evidence="18">The sequence shown here is derived from an EMBL/GenBank/DDBJ whole genome shotgun (WGS) entry which is preliminary data.</text>
</comment>
<dbReference type="SUPFAM" id="SSF50911">
    <property type="entry name" value="Mannose 6-phosphate receptor domain"/>
    <property type="match status" value="1"/>
</dbReference>
<dbReference type="SUPFAM" id="SSF51445">
    <property type="entry name" value="(Trans)glycosidases"/>
    <property type="match status" value="1"/>
</dbReference>
<evidence type="ECO:0000256" key="6">
    <source>
        <dbReference type="ARBA" id="ARBA00023001"/>
    </source>
</evidence>
<dbReference type="InterPro" id="IPR001547">
    <property type="entry name" value="Glyco_hydro_5"/>
</dbReference>
<name>A0A7C8N1Y6_9PEZI</name>
<keyword evidence="11" id="KW-0624">Polysaccharide degradation</keyword>
<feature type="chain" id="PRO_5028872907" description="Endoglucanase EG-II" evidence="16">
    <location>
        <begin position="23"/>
        <end position="794"/>
    </location>
</feature>
<evidence type="ECO:0000259" key="17">
    <source>
        <dbReference type="PROSITE" id="PS51914"/>
    </source>
</evidence>
<keyword evidence="15" id="KW-0472">Membrane</keyword>
<keyword evidence="5" id="KW-0378">Hydrolase</keyword>
<dbReference type="PANTHER" id="PTHR34142:SF5">
    <property type="entry name" value="CBM1 DOMAIN-CONTAINING PROTEIN"/>
    <property type="match status" value="1"/>
</dbReference>
<feature type="signal peptide" evidence="16">
    <location>
        <begin position="1"/>
        <end position="22"/>
    </location>
</feature>
<organism evidence="18 19">
    <name type="scientific">Xylaria multiplex</name>
    <dbReference type="NCBI Taxonomy" id="323545"/>
    <lineage>
        <taxon>Eukaryota</taxon>
        <taxon>Fungi</taxon>
        <taxon>Dikarya</taxon>
        <taxon>Ascomycota</taxon>
        <taxon>Pezizomycotina</taxon>
        <taxon>Sordariomycetes</taxon>
        <taxon>Xylariomycetidae</taxon>
        <taxon>Xylariales</taxon>
        <taxon>Xylariaceae</taxon>
        <taxon>Xylaria</taxon>
    </lineage>
</organism>
<keyword evidence="15" id="KW-1133">Transmembrane helix</keyword>
<proteinExistence type="inferred from homology"/>
<evidence type="ECO:0000256" key="13">
    <source>
        <dbReference type="ARBA" id="ARBA00074271"/>
    </source>
</evidence>
<feature type="transmembrane region" description="Helical" evidence="15">
    <location>
        <begin position="274"/>
        <end position="294"/>
    </location>
</feature>
<dbReference type="GO" id="GO:0008810">
    <property type="term" value="F:cellulase activity"/>
    <property type="evidence" value="ECO:0007669"/>
    <property type="project" value="UniProtKB-EC"/>
</dbReference>
<dbReference type="InterPro" id="IPR018087">
    <property type="entry name" value="Glyco_hydro_5_CS"/>
</dbReference>
<keyword evidence="7" id="KW-1015">Disulfide bond</keyword>
<keyword evidence="10" id="KW-0326">Glycosidase</keyword>
<dbReference type="InterPro" id="IPR028927">
    <property type="entry name" value="Man-6-P_rcpt"/>
</dbReference>
<gene>
    <name evidence="18" type="ORF">GQX73_g9009</name>
</gene>
<dbReference type="PROSITE" id="PS00659">
    <property type="entry name" value="GLYCOSYL_HYDROL_F5"/>
    <property type="match status" value="1"/>
</dbReference>
<dbReference type="InterPro" id="IPR017853">
    <property type="entry name" value="GH"/>
</dbReference>
<keyword evidence="8" id="KW-0119">Carbohydrate metabolism</keyword>
<evidence type="ECO:0000256" key="16">
    <source>
        <dbReference type="SAM" id="SignalP"/>
    </source>
</evidence>
<sequence length="794" mass="84461">MISPSVYPAILSFLVLTSSAAASDGEPTSTTTACTASSTSGAFFDLRHDAAIKPKPDGSRPSHSRGAPLTDYKARGWDYGSNFTLNICNAVVEPIEDVKDIEESKWQNISAYYVSKGDYYSLGFQSAKPVTRGKELVLQYTGGSHCGAKKSRSLSLSDRSTVHAGAAYRDYENEEDEPTSPTPEGSDEGENENEDDSDDSDNDKNNNKDDEDEVRRKSTTIFFSCDRDTIGGNAQVSFVAVDPDECNYVFKVKSAHACATAEPHKPGSVGPGSVFAIILVVAVFVYLLGGVFYNRTVGNARGWRQLPNYSMWASVWSFICGVAIAGGEFGCQIDGTCPLGSAQLPSDGPSQMNHFVKDDGINLFRIPTSWQFLVNNQLGGNLDPSNLSKYDQLMQSCLDTGAFCMIDIHNFARWDGQIIGQGGPTDEQFASFWGQLAGKYAANDNIIFELMNEPHDLDIGIWAQTCQKAVTAIREAGATSQMILLPSTNFDSAATLDWSLLAITNPDGTTDNLILDIHKYLDEDNSGTHAACTTDNVDVFTTVARYLRSNRRKGFISETGASSDASCMTAFCAQNSFINTNADVFTGLVAWGAGSFSTSYVLSLTPSNQNGRLVDNTLMKQCVLATWNNAHNNSTLPTRTSAATSTAVSSSRATTATKPSSVLVLTSTLLSIPTGLLTASRGAAASNFPTNFPTKSNNTISASPSPVDTTGLLVLTDVFSGTTLSTLALATGTPPPRSGFGDLITAQSDAPLRTQAATTASESSLSTPAAAAVSIAVGTSTLWSLVFVAAISLI</sequence>
<feature type="region of interest" description="Disordered" evidence="14">
    <location>
        <begin position="167"/>
        <end position="213"/>
    </location>
</feature>
<protein>
    <recommendedName>
        <fullName evidence="13">Endoglucanase EG-II</fullName>
        <ecNumber evidence="3">3.2.1.4</ecNumber>
    </recommendedName>
</protein>
<evidence type="ECO:0000256" key="3">
    <source>
        <dbReference type="ARBA" id="ARBA00012601"/>
    </source>
</evidence>
<evidence type="ECO:0000313" key="18">
    <source>
        <dbReference type="EMBL" id="KAF2964557.1"/>
    </source>
</evidence>
<dbReference type="InterPro" id="IPR009011">
    <property type="entry name" value="Man6P_isomerase_rcpt-bd_dom_sf"/>
</dbReference>
<keyword evidence="4 16" id="KW-0732">Signal</keyword>
<dbReference type="Gene3D" id="3.20.20.80">
    <property type="entry name" value="Glycosidases"/>
    <property type="match status" value="1"/>
</dbReference>
<comment type="catalytic activity">
    <reaction evidence="1">
        <text>Endohydrolysis of (1-&gt;4)-beta-D-glucosidic linkages in cellulose, lichenin and cereal beta-D-glucans.</text>
        <dbReference type="EC" id="3.2.1.4"/>
    </reaction>
</comment>
<evidence type="ECO:0000256" key="14">
    <source>
        <dbReference type="SAM" id="MobiDB-lite"/>
    </source>
</evidence>
<comment type="similarity">
    <text evidence="2">Belongs to the glycosyl hydrolase 5 (cellulase A) family.</text>
</comment>
<dbReference type="EMBL" id="WUBL01000146">
    <property type="protein sequence ID" value="KAF2964557.1"/>
    <property type="molecule type" value="Genomic_DNA"/>
</dbReference>